<dbReference type="Proteomes" id="UP001055286">
    <property type="component" value="Unassembled WGS sequence"/>
</dbReference>
<comment type="caution">
    <text evidence="1">The sequence shown here is derived from an EMBL/GenBank/DDBJ whole genome shotgun (WGS) entry which is preliminary data.</text>
</comment>
<keyword evidence="2" id="KW-1185">Reference proteome</keyword>
<sequence length="63" mass="6745">MKVTVSCDRDETHLCSIAASRSAANAACQMGFGSARIPFHPSVFSSSHVLLFFLPFVAPNSTK</sequence>
<gene>
    <name evidence="1" type="ORF">MPEAHAMD_7278</name>
</gene>
<dbReference type="AlphaFoldDB" id="A0AA37HKA1"/>
<dbReference type="EMBL" id="BPQJ01000261">
    <property type="protein sequence ID" value="GJD67071.1"/>
    <property type="molecule type" value="Genomic_DNA"/>
</dbReference>
<proteinExistence type="predicted"/>
<evidence type="ECO:0000313" key="2">
    <source>
        <dbReference type="Proteomes" id="UP001055286"/>
    </source>
</evidence>
<accession>A0AA37HKA1</accession>
<name>A0AA37HKA1_9HYPH</name>
<protein>
    <submittedName>
        <fullName evidence="1">Uncharacterized protein</fullName>
    </submittedName>
</protein>
<reference evidence="1" key="2">
    <citation type="submission" date="2021-08" db="EMBL/GenBank/DDBJ databases">
        <authorList>
            <person name="Tani A."/>
            <person name="Ola A."/>
            <person name="Ogura Y."/>
            <person name="Katsura K."/>
            <person name="Hayashi T."/>
        </authorList>
    </citation>
    <scope>NUCLEOTIDE SEQUENCE</scope>
    <source>
        <strain evidence="1">JCM 32048</strain>
    </source>
</reference>
<evidence type="ECO:0000313" key="1">
    <source>
        <dbReference type="EMBL" id="GJD67071.1"/>
    </source>
</evidence>
<reference evidence="1" key="1">
    <citation type="journal article" date="2016" name="Front. Microbiol.">
        <title>Genome Sequence of the Piezophilic, Mesophilic Sulfate-Reducing Bacterium Desulfovibrio indicus J2T.</title>
        <authorList>
            <person name="Cao J."/>
            <person name="Maignien L."/>
            <person name="Shao Z."/>
            <person name="Alain K."/>
            <person name="Jebbar M."/>
        </authorList>
    </citation>
    <scope>NUCLEOTIDE SEQUENCE</scope>
    <source>
        <strain evidence="1">JCM 32048</strain>
    </source>
</reference>
<organism evidence="1 2">
    <name type="scientific">Methylobacterium frigidaeris</name>
    <dbReference type="NCBI Taxonomy" id="2038277"/>
    <lineage>
        <taxon>Bacteria</taxon>
        <taxon>Pseudomonadati</taxon>
        <taxon>Pseudomonadota</taxon>
        <taxon>Alphaproteobacteria</taxon>
        <taxon>Hyphomicrobiales</taxon>
        <taxon>Methylobacteriaceae</taxon>
        <taxon>Methylobacterium</taxon>
    </lineage>
</organism>